<protein>
    <submittedName>
        <fullName evidence="3">Autotransporter-associated beta strand repeat-containing protein</fullName>
    </submittedName>
</protein>
<feature type="signal peptide" evidence="2">
    <location>
        <begin position="1"/>
        <end position="23"/>
    </location>
</feature>
<keyword evidence="4" id="KW-1185">Reference proteome</keyword>
<dbReference type="Pfam" id="PF12951">
    <property type="entry name" value="PATR"/>
    <property type="match status" value="8"/>
</dbReference>
<proteinExistence type="predicted"/>
<dbReference type="SUPFAM" id="SSF51126">
    <property type="entry name" value="Pectin lyase-like"/>
    <property type="match status" value="2"/>
</dbReference>
<dbReference type="RefSeq" id="WP_264514041.1">
    <property type="nucleotide sequence ID" value="NZ_JAPDDR010000006.1"/>
</dbReference>
<comment type="caution">
    <text evidence="3">The sequence shown here is derived from an EMBL/GenBank/DDBJ whole genome shotgun (WGS) entry which is preliminary data.</text>
</comment>
<dbReference type="InterPro" id="IPR013425">
    <property type="entry name" value="Autotrns_rpt"/>
</dbReference>
<dbReference type="InterPro" id="IPR011050">
    <property type="entry name" value="Pectin_lyase_fold/virulence"/>
</dbReference>
<reference evidence="3" key="1">
    <citation type="submission" date="2022-10" db="EMBL/GenBank/DDBJ databases">
        <title>Luteolibacter sp. GHJ8, whole genome shotgun sequencing project.</title>
        <authorList>
            <person name="Zhao G."/>
            <person name="Shen L."/>
        </authorList>
    </citation>
    <scope>NUCLEOTIDE SEQUENCE</scope>
    <source>
        <strain evidence="3">GHJ8</strain>
    </source>
</reference>
<evidence type="ECO:0000256" key="1">
    <source>
        <dbReference type="ARBA" id="ARBA00022729"/>
    </source>
</evidence>
<evidence type="ECO:0000313" key="4">
    <source>
        <dbReference type="Proteomes" id="UP001165653"/>
    </source>
</evidence>
<name>A0ABT3G3T7_9BACT</name>
<dbReference type="Proteomes" id="UP001165653">
    <property type="component" value="Unassembled WGS sequence"/>
</dbReference>
<evidence type="ECO:0000256" key="2">
    <source>
        <dbReference type="SAM" id="SignalP"/>
    </source>
</evidence>
<keyword evidence="1 2" id="KW-0732">Signal</keyword>
<gene>
    <name evidence="3" type="ORF">OJ996_13050</name>
</gene>
<dbReference type="EMBL" id="JAPDDR010000006">
    <property type="protein sequence ID" value="MCW1914509.1"/>
    <property type="molecule type" value="Genomic_DNA"/>
</dbReference>
<organism evidence="3 4">
    <name type="scientific">Luteolibacter rhizosphaerae</name>
    <dbReference type="NCBI Taxonomy" id="2989719"/>
    <lineage>
        <taxon>Bacteria</taxon>
        <taxon>Pseudomonadati</taxon>
        <taxon>Verrucomicrobiota</taxon>
        <taxon>Verrucomicrobiia</taxon>
        <taxon>Verrucomicrobiales</taxon>
        <taxon>Verrucomicrobiaceae</taxon>
        <taxon>Luteolibacter</taxon>
    </lineage>
</organism>
<dbReference type="NCBIfam" id="TIGR02601">
    <property type="entry name" value="autotrns_rpt"/>
    <property type="match status" value="6"/>
</dbReference>
<feature type="chain" id="PRO_5047451291" evidence="2">
    <location>
        <begin position="24"/>
        <end position="1722"/>
    </location>
</feature>
<evidence type="ECO:0000313" key="3">
    <source>
        <dbReference type="EMBL" id="MCW1914509.1"/>
    </source>
</evidence>
<sequence length="1722" mass="168789">MKPNYRNRFLAALHRTSVSSSLAAGFMSITVLPSQSATLTWDISPGAVGVGNGSITGGTGTWDTTPSLGNWTADGGANNVAWVNNATPDGAIFGGTGGTVTQAGVSVNNITFNSTGYTVTGGTLSMAGTGPKITTNSDATVSSVLAGSTGLTKDGSGVLSIPTKATYTGSTIVNAGVLNLSGGGGASGTIRETATVNNGAILRISTGDATGYGTATDRLATININQGSTLNINTTANQTLGNAVVNLSGGAITGVSGSNLDFFQTTSGLNSLASPVTSTSSGTRLSIRQAAGLTINTAVGSTPSGIDLDVNSVIASNGSFTTAPLVKAGNGTLRLNAANTHTGPTNINAGTLILGAAGTAATSDFTVNNAGSVLRLNTTGKTLKSLTLNTGSILEAAANKTATTTITNALTSAGSVTIKPLFTDVPGTGEVYNFATATTAASGATYTVNTTGFGSTRVSATAAMSGNILQLTVGTGAANLIWNNAAASGLWNLNAAANFNNGGSADVFKSYDGVTFDGTAPGTVSLVGALAPGLVTVNSNAGSDYTFSGTGSLVSGALVKSGTSTLTVATSNSHGGTTVNGGVLNATAANATGNGVTTVAGGTLNANAAESAAGGALTLAGGTLNIGHATALGSAPLTFNSGSFDNTSGAAISLGNPQTWNGSFAFAGTQNLTTTNGVTMTGNSQVGVNANTWTSNGIIGGAFNLTKSGAGTLQLNAANSYSGTTIVNGGRLWISNTLRNSSALTVNTGATLELGATNIFVGGHGNALPNAKVITANGGTLLMNNLTDFRFGNVTLTNGATWTSNRALANYDALLANTDTGAATVTVGGTGASTMNGSGGIHLQGVQNFAVADTTSNADTDLNVSMILAGPGTTGGADGGVNKTGAGTMALNGINTYVGATTVNGGTLRIGATGSATLSDFTVNASTLQIDQTEKTLKSLTVTGGSTLTFAARKQESTRVTNALTTSGAITLKPLFTDSPVTGDVYDLIAANSFTDGATYTVDMSSRGATRVTATAAADLGQYLTLTIGTGAADLVWTNAAANGLWNHNTSVNFDNEGTPDVFKTYDAVTFGNTAAGTVNLVGTLYPGTVTVDSSAGSNYTFSGSGSLGGGTLVKAGDSTLTLNTVNSHGATALNAGTLSVANAGAMGSGTLTITGGIFQNGTGAALALTNPQAWDGIVTYTGPALSFSGAVSIANTTEVNVGPNDLTIGGPVSAANGAGFVKKGSGTMTLTGATAGNITGGMQVDQGTLLVNAGTGATTATVGTAGSPATMILDGNQVVNRLGNLATVLVGSNGTVTVNGVNTLPNHANSVSFTVEAGGLLNFTSGESAATGVGVGSHHHMGNLNLNGGTMSLPYSGAGGSYNNESVQLNGNVTVGGTVPSTIAFGAGATAATSGVALSGGLATHTFTVADVTGTAAADLTVSAELEDSDTAGGSLIKDGPGTLAFTGGFAHSYTGSTTVTAGTLLADGSVAGPLTVDAGGTLAPGPSTATFGAGPTTINGTYACEVSGSNSDKLAVNGDLNVSAGTLAISGTLTQPVYVIASYTGATPAPFASVTGLPSGYALNYAYNNGTTSTNVAIVSSTGTPYGNWETANGISGAGAEADSDGDGIPNGIEFVIGGDPSGPNSNSNALLPTITTDATYLNFSFRRTDESLGSNPTVQYGNDLTGWTNAVNGQPGANPVVITVTNDQHGAGIDGVVVRIPRALALPETSFFARLKVTP</sequence>
<accession>A0ABT3G3T7</accession>